<dbReference type="PANTHER" id="PTHR30055:SF234">
    <property type="entry name" value="HTH-TYPE TRANSCRIPTIONAL REGULATOR BETI"/>
    <property type="match status" value="1"/>
</dbReference>
<dbReference type="InterPro" id="IPR050109">
    <property type="entry name" value="HTH-type_TetR-like_transc_reg"/>
</dbReference>
<accession>A0A938XAU9</accession>
<dbReference type="PANTHER" id="PTHR30055">
    <property type="entry name" value="HTH-TYPE TRANSCRIPTIONAL REGULATOR RUTR"/>
    <property type="match status" value="1"/>
</dbReference>
<name>A0A938XAU9_9CLOT</name>
<dbReference type="AlphaFoldDB" id="A0A938XAU9"/>
<evidence type="ECO:0000256" key="1">
    <source>
        <dbReference type="ARBA" id="ARBA00023015"/>
    </source>
</evidence>
<protein>
    <submittedName>
        <fullName evidence="6">TetR/AcrR family transcriptional regulator</fullName>
    </submittedName>
</protein>
<dbReference type="Pfam" id="PF21303">
    <property type="entry name" value="TetR_C_39"/>
    <property type="match status" value="1"/>
</dbReference>
<evidence type="ECO:0000256" key="3">
    <source>
        <dbReference type="ARBA" id="ARBA00023163"/>
    </source>
</evidence>
<keyword evidence="2 4" id="KW-0238">DNA-binding</keyword>
<dbReference type="RefSeq" id="WP_204906099.1">
    <property type="nucleotide sequence ID" value="NZ_JACJKS010000005.1"/>
</dbReference>
<dbReference type="InterPro" id="IPR036271">
    <property type="entry name" value="Tet_transcr_reg_TetR-rel_C_sf"/>
</dbReference>
<sequence length="205" mass="22754">MPKQVKYDRILDALQELLRQQNLQAISVSQIAHTAGIAKGSIYYYFPSKDAILDALVERNYEKPLQTAKELAYQTGISPFTRMAMIFQACRNSSAEFMKAKEGDEADSQERSFLHQKYLNHIITELKPVLAEIIRQGIEAGQIRFDAPEALAEIVLIVLTVKLDNTLIPSTAGEIGETIGALISLLEKGTENPPGSLNFLMSQLS</sequence>
<evidence type="ECO:0000259" key="5">
    <source>
        <dbReference type="PROSITE" id="PS50977"/>
    </source>
</evidence>
<evidence type="ECO:0000313" key="7">
    <source>
        <dbReference type="Proteomes" id="UP000705508"/>
    </source>
</evidence>
<gene>
    <name evidence="6" type="ORF">H6A20_05285</name>
</gene>
<dbReference type="InterPro" id="IPR009057">
    <property type="entry name" value="Homeodomain-like_sf"/>
</dbReference>
<dbReference type="Pfam" id="PF00440">
    <property type="entry name" value="TetR_N"/>
    <property type="match status" value="1"/>
</dbReference>
<dbReference type="EMBL" id="JACJKS010000005">
    <property type="protein sequence ID" value="MBM6948076.1"/>
    <property type="molecule type" value="Genomic_DNA"/>
</dbReference>
<dbReference type="InterPro" id="IPR049149">
    <property type="entry name" value="TetR/AcrR_C"/>
</dbReference>
<evidence type="ECO:0000313" key="6">
    <source>
        <dbReference type="EMBL" id="MBM6948076.1"/>
    </source>
</evidence>
<dbReference type="Gene3D" id="1.10.357.10">
    <property type="entry name" value="Tetracycline Repressor, domain 2"/>
    <property type="match status" value="1"/>
</dbReference>
<dbReference type="PROSITE" id="PS50977">
    <property type="entry name" value="HTH_TETR_2"/>
    <property type="match status" value="1"/>
</dbReference>
<reference evidence="6" key="1">
    <citation type="submission" date="2020-08" db="EMBL/GenBank/DDBJ databases">
        <authorList>
            <person name="Cejkova D."/>
            <person name="Kubasova T."/>
            <person name="Jahodarova E."/>
            <person name="Rychlik I."/>
        </authorList>
    </citation>
    <scope>NUCLEOTIDE SEQUENCE</scope>
    <source>
        <strain evidence="6">An582</strain>
    </source>
</reference>
<comment type="caution">
    <text evidence="6">The sequence shown here is derived from an EMBL/GenBank/DDBJ whole genome shotgun (WGS) entry which is preliminary data.</text>
</comment>
<dbReference type="SUPFAM" id="SSF46689">
    <property type="entry name" value="Homeodomain-like"/>
    <property type="match status" value="1"/>
</dbReference>
<dbReference type="GO" id="GO:0000976">
    <property type="term" value="F:transcription cis-regulatory region binding"/>
    <property type="evidence" value="ECO:0007669"/>
    <property type="project" value="TreeGrafter"/>
</dbReference>
<keyword evidence="1" id="KW-0805">Transcription regulation</keyword>
<keyword evidence="3" id="KW-0804">Transcription</keyword>
<evidence type="ECO:0000256" key="2">
    <source>
        <dbReference type="ARBA" id="ARBA00023125"/>
    </source>
</evidence>
<dbReference type="InterPro" id="IPR001647">
    <property type="entry name" value="HTH_TetR"/>
</dbReference>
<dbReference type="SUPFAM" id="SSF48498">
    <property type="entry name" value="Tetracyclin repressor-like, C-terminal domain"/>
    <property type="match status" value="1"/>
</dbReference>
<proteinExistence type="predicted"/>
<dbReference type="PRINTS" id="PR00455">
    <property type="entry name" value="HTHTETR"/>
</dbReference>
<feature type="domain" description="HTH tetR-type" evidence="5">
    <location>
        <begin position="4"/>
        <end position="64"/>
    </location>
</feature>
<dbReference type="Proteomes" id="UP000705508">
    <property type="component" value="Unassembled WGS sequence"/>
</dbReference>
<reference evidence="6" key="2">
    <citation type="journal article" date="2021" name="Sci. Rep.">
        <title>The distribution of antibiotic resistance genes in chicken gut microbiota commensals.</title>
        <authorList>
            <person name="Juricova H."/>
            <person name="Matiasovicova J."/>
            <person name="Kubasova T."/>
            <person name="Cejkova D."/>
            <person name="Rychlik I."/>
        </authorList>
    </citation>
    <scope>NUCLEOTIDE SEQUENCE</scope>
    <source>
        <strain evidence="6">An582</strain>
    </source>
</reference>
<feature type="DNA-binding region" description="H-T-H motif" evidence="4">
    <location>
        <begin position="27"/>
        <end position="46"/>
    </location>
</feature>
<organism evidence="6 7">
    <name type="scientific">Mordavella massiliensis</name>
    <dbReference type="NCBI Taxonomy" id="1871024"/>
    <lineage>
        <taxon>Bacteria</taxon>
        <taxon>Bacillati</taxon>
        <taxon>Bacillota</taxon>
        <taxon>Clostridia</taxon>
        <taxon>Eubacteriales</taxon>
        <taxon>Clostridiaceae</taxon>
        <taxon>Mordavella</taxon>
    </lineage>
</organism>
<evidence type="ECO:0000256" key="4">
    <source>
        <dbReference type="PROSITE-ProRule" id="PRU00335"/>
    </source>
</evidence>
<dbReference type="GO" id="GO:0003700">
    <property type="term" value="F:DNA-binding transcription factor activity"/>
    <property type="evidence" value="ECO:0007669"/>
    <property type="project" value="TreeGrafter"/>
</dbReference>